<dbReference type="CDD" id="cd04734">
    <property type="entry name" value="OYE_like_3_FMN"/>
    <property type="match status" value="1"/>
</dbReference>
<feature type="domain" description="FAD/NAD(P)-binding" evidence="11">
    <location>
        <begin position="501"/>
        <end position="629"/>
    </location>
</feature>
<name>A0AB38TCG3_9HYPH</name>
<dbReference type="Gene3D" id="3.20.20.70">
    <property type="entry name" value="Aldolase class I"/>
    <property type="match status" value="1"/>
</dbReference>
<keyword evidence="9" id="KW-0411">Iron-sulfur</keyword>
<sequence length="681" mass="74312">MSTAHAPAYVENGWPTERYRLYHEEKAKGGLALTVVGGSTNVSSDSPSAFGQLYAGDDSILPWFELLTGGVHSHGAAIMCQLTHMGRRTSSDVGEWLPVIGPSNTRERAHRAYPKSMERADIVRVTKDFAAAAVRCKKGGFDGIEILSHSHLLGQFLSPLINFRQDDYGGSLENRLRLTFDVLNGVRDAVGDEFIIGLRITGNDFLKGGLSREDCIEIAQRLEQCGLVDFLNVLAGAPYDDLGLAQWMPPMGTPAARFLGVAKDIREAVLLPIFYAGGIADIATARHALRDGIVDMVGMTRAHIADPYLVSKLQTGQEDRIRTCVGMNYCADRVNQGKDALCGQNAATGRERFFPHRFRRHEIAGLRAVVVGGGPGGLEASRVLAERGYRVTLFEASNQLGGQINMAAGGSTRRQMRGVIDWLVNELEHLGVDVRYNMLAEAEDILREKPVLVVIATGALPRSLNIGGAHLARPIWDVFTGQPPVGEVIIFDDRGDHHSLVAAEVATQSGACVTLLTPDRTPLHNLGPTNYGVGMRNLYQRGVNFLTDREIVALRPDGNRLTVTVRNVLTDLEEKFQADHVFYEVGTEENAELYFELQSHSVNNGQIEVASLLDGKAEYRTVNPAGDFVLFRIGDAVSSRNIHAALFDALRVCSVITVAGQTGSDQARYSVTHRQMKGETT</sequence>
<keyword evidence="5" id="KW-0288">FMN</keyword>
<dbReference type="AlphaFoldDB" id="A0AB38TCG3"/>
<dbReference type="GO" id="GO:0046872">
    <property type="term" value="F:metal ion binding"/>
    <property type="evidence" value="ECO:0007669"/>
    <property type="project" value="UniProtKB-KW"/>
</dbReference>
<dbReference type="InterPro" id="IPR036188">
    <property type="entry name" value="FAD/NAD-bd_sf"/>
</dbReference>
<dbReference type="SUPFAM" id="SSF51395">
    <property type="entry name" value="FMN-linked oxidoreductases"/>
    <property type="match status" value="1"/>
</dbReference>
<evidence type="ECO:0000256" key="9">
    <source>
        <dbReference type="ARBA" id="ARBA00023014"/>
    </source>
</evidence>
<keyword evidence="8" id="KW-0408">Iron</keyword>
<dbReference type="PANTHER" id="PTHR42917">
    <property type="entry name" value="2,4-DIENOYL-COA REDUCTASE"/>
    <property type="match status" value="1"/>
</dbReference>
<evidence type="ECO:0000256" key="1">
    <source>
        <dbReference type="ARBA" id="ARBA00001917"/>
    </source>
</evidence>
<dbReference type="GO" id="GO:0016491">
    <property type="term" value="F:oxidoreductase activity"/>
    <property type="evidence" value="ECO:0007669"/>
    <property type="project" value="UniProtKB-KW"/>
</dbReference>
<keyword evidence="4" id="KW-0285">Flavoprotein</keyword>
<comment type="similarity">
    <text evidence="3">In the N-terminal section; belongs to the NADH:flavin oxidoreductase/NADH oxidase family.</text>
</comment>
<reference evidence="12 13" key="1">
    <citation type="journal article" date="2022" name="Microbiol. Resour. Announc.">
        <title>Complete Genome Sequence of Mesorhizobium ciceri Strain R30, a Rhizobium Used as a Commercial Inoculant for Chickpea in Argentina.</title>
        <authorList>
            <person name="Foresto E."/>
            <person name="Revale S."/>
            <person name="Primo E."/>
            <person name="Nievas F."/>
            <person name="Carezzano E."/>
            <person name="Puente M."/>
            <person name="Alzari P."/>
            <person name="Mart M."/>
            <person name="Ben-Assaya M."/>
            <person name="Mornico D."/>
            <person name="Santoro M."/>
            <person name="Mart F."/>
            <person name="Giordano W."/>
            <person name="Bogino P."/>
        </authorList>
    </citation>
    <scope>NUCLEOTIDE SEQUENCE [LARGE SCALE GENOMIC DNA]</scope>
    <source>
        <strain evidence="12 13">R30</strain>
    </source>
</reference>
<dbReference type="EMBL" id="CP088147">
    <property type="protein sequence ID" value="UTU51956.1"/>
    <property type="molecule type" value="Genomic_DNA"/>
</dbReference>
<dbReference type="Gene3D" id="3.50.50.60">
    <property type="entry name" value="FAD/NAD(P)-binding domain"/>
    <property type="match status" value="1"/>
</dbReference>
<comment type="cofactor">
    <cofactor evidence="2">
        <name>[4Fe-4S] cluster</name>
        <dbReference type="ChEBI" id="CHEBI:49883"/>
    </cofactor>
</comment>
<dbReference type="GO" id="GO:0010181">
    <property type="term" value="F:FMN binding"/>
    <property type="evidence" value="ECO:0007669"/>
    <property type="project" value="InterPro"/>
</dbReference>
<protein>
    <submittedName>
        <fullName evidence="12">FAD-dependent oxidoreductase</fullName>
    </submittedName>
</protein>
<dbReference type="Pfam" id="PF13450">
    <property type="entry name" value="NAD_binding_8"/>
    <property type="match status" value="1"/>
</dbReference>
<gene>
    <name evidence="12" type="ORF">LRP29_00420</name>
</gene>
<evidence type="ECO:0000256" key="2">
    <source>
        <dbReference type="ARBA" id="ARBA00001966"/>
    </source>
</evidence>
<proteinExistence type="inferred from homology"/>
<evidence type="ECO:0000256" key="4">
    <source>
        <dbReference type="ARBA" id="ARBA00022630"/>
    </source>
</evidence>
<dbReference type="PANTHER" id="PTHR42917:SF2">
    <property type="entry name" value="2,4-DIENOYL-COA REDUCTASE [(2E)-ENOYL-COA-PRODUCING]"/>
    <property type="match status" value="1"/>
</dbReference>
<dbReference type="InterPro" id="IPR051793">
    <property type="entry name" value="NADH:flavin_oxidoreductase"/>
</dbReference>
<evidence type="ECO:0000313" key="13">
    <source>
        <dbReference type="Proteomes" id="UP001060070"/>
    </source>
</evidence>
<comment type="cofactor">
    <cofactor evidence="1">
        <name>FMN</name>
        <dbReference type="ChEBI" id="CHEBI:58210"/>
    </cofactor>
</comment>
<keyword evidence="6" id="KW-0479">Metal-binding</keyword>
<dbReference type="Gene3D" id="3.40.50.720">
    <property type="entry name" value="NAD(P)-binding Rossmann-like Domain"/>
    <property type="match status" value="1"/>
</dbReference>
<organism evidence="12 13">
    <name type="scientific">Mesorhizobium ciceri</name>
    <dbReference type="NCBI Taxonomy" id="39645"/>
    <lineage>
        <taxon>Bacteria</taxon>
        <taxon>Pseudomonadati</taxon>
        <taxon>Pseudomonadota</taxon>
        <taxon>Alphaproteobacteria</taxon>
        <taxon>Hyphomicrobiales</taxon>
        <taxon>Phyllobacteriaceae</taxon>
        <taxon>Mesorhizobium</taxon>
    </lineage>
</organism>
<dbReference type="InterPro" id="IPR023753">
    <property type="entry name" value="FAD/NAD-binding_dom"/>
</dbReference>
<evidence type="ECO:0000313" key="12">
    <source>
        <dbReference type="EMBL" id="UTU51956.1"/>
    </source>
</evidence>
<dbReference type="Pfam" id="PF00724">
    <property type="entry name" value="Oxidored_FMN"/>
    <property type="match status" value="1"/>
</dbReference>
<dbReference type="InterPro" id="IPR013785">
    <property type="entry name" value="Aldolase_TIM"/>
</dbReference>
<dbReference type="PRINTS" id="PR00368">
    <property type="entry name" value="FADPNR"/>
</dbReference>
<feature type="domain" description="NADH:flavin oxidoreductase/NADH oxidase N-terminal" evidence="10">
    <location>
        <begin position="13"/>
        <end position="319"/>
    </location>
</feature>
<dbReference type="Pfam" id="PF07992">
    <property type="entry name" value="Pyr_redox_2"/>
    <property type="match status" value="1"/>
</dbReference>
<keyword evidence="7" id="KW-0560">Oxidoreductase</keyword>
<evidence type="ECO:0000256" key="5">
    <source>
        <dbReference type="ARBA" id="ARBA00022643"/>
    </source>
</evidence>
<evidence type="ECO:0000256" key="6">
    <source>
        <dbReference type="ARBA" id="ARBA00022723"/>
    </source>
</evidence>
<keyword evidence="13" id="KW-1185">Reference proteome</keyword>
<dbReference type="GO" id="GO:0051536">
    <property type="term" value="F:iron-sulfur cluster binding"/>
    <property type="evidence" value="ECO:0007669"/>
    <property type="project" value="UniProtKB-KW"/>
</dbReference>
<evidence type="ECO:0000256" key="3">
    <source>
        <dbReference type="ARBA" id="ARBA00011048"/>
    </source>
</evidence>
<dbReference type="Proteomes" id="UP001060070">
    <property type="component" value="Chromosome"/>
</dbReference>
<dbReference type="SUPFAM" id="SSF51905">
    <property type="entry name" value="FAD/NAD(P)-binding domain"/>
    <property type="match status" value="1"/>
</dbReference>
<evidence type="ECO:0000256" key="8">
    <source>
        <dbReference type="ARBA" id="ARBA00023004"/>
    </source>
</evidence>
<dbReference type="InterPro" id="IPR001155">
    <property type="entry name" value="OxRdtase_FMN_N"/>
</dbReference>
<evidence type="ECO:0000259" key="10">
    <source>
        <dbReference type="Pfam" id="PF00724"/>
    </source>
</evidence>
<evidence type="ECO:0000256" key="7">
    <source>
        <dbReference type="ARBA" id="ARBA00023002"/>
    </source>
</evidence>
<accession>A0AB38TCG3</accession>
<evidence type="ECO:0000259" key="11">
    <source>
        <dbReference type="Pfam" id="PF07992"/>
    </source>
</evidence>